<keyword evidence="2" id="KW-0813">Transport</keyword>
<dbReference type="PANTHER" id="PTHR23513:SF6">
    <property type="entry name" value="MAJOR FACILITATOR SUPERFAMILY ASSOCIATED DOMAIN-CONTAINING PROTEIN"/>
    <property type="match status" value="1"/>
</dbReference>
<organism evidence="8 9">
    <name type="scientific">Lacisediminihabitans profunda</name>
    <dbReference type="NCBI Taxonomy" id="2594790"/>
    <lineage>
        <taxon>Bacteria</taxon>
        <taxon>Bacillati</taxon>
        <taxon>Actinomycetota</taxon>
        <taxon>Actinomycetes</taxon>
        <taxon>Micrococcales</taxon>
        <taxon>Microbacteriaceae</taxon>
        <taxon>Lacisediminihabitans</taxon>
    </lineage>
</organism>
<dbReference type="Gene3D" id="1.20.1250.20">
    <property type="entry name" value="MFS general substrate transporter like domains"/>
    <property type="match status" value="1"/>
</dbReference>
<evidence type="ECO:0000313" key="9">
    <source>
        <dbReference type="Proteomes" id="UP000321379"/>
    </source>
</evidence>
<comment type="caution">
    <text evidence="8">The sequence shown here is derived from an EMBL/GenBank/DDBJ whole genome shotgun (WGS) entry which is preliminary data.</text>
</comment>
<keyword evidence="4 7" id="KW-0812">Transmembrane</keyword>
<evidence type="ECO:0000256" key="5">
    <source>
        <dbReference type="ARBA" id="ARBA00022989"/>
    </source>
</evidence>
<dbReference type="AlphaFoldDB" id="A0A5C8UKK4"/>
<dbReference type="Pfam" id="PF05977">
    <property type="entry name" value="MFS_3"/>
    <property type="match status" value="1"/>
</dbReference>
<dbReference type="RefSeq" id="WP_147784783.1">
    <property type="nucleotide sequence ID" value="NZ_VRMG01000011.1"/>
</dbReference>
<name>A0A5C8UKK4_9MICO</name>
<reference evidence="8 9" key="1">
    <citation type="submission" date="2019-08" db="EMBL/GenBank/DDBJ databases">
        <title>Bacterial whole genome sequence for Glaciihabitans sp. CHu50b-6-2.</title>
        <authorList>
            <person name="Jin L."/>
        </authorList>
    </citation>
    <scope>NUCLEOTIDE SEQUENCE [LARGE SCALE GENOMIC DNA]</scope>
    <source>
        <strain evidence="8 9">CHu50b-6-2</strain>
    </source>
</reference>
<feature type="transmembrane region" description="Helical" evidence="7">
    <location>
        <begin position="265"/>
        <end position="284"/>
    </location>
</feature>
<feature type="transmembrane region" description="Helical" evidence="7">
    <location>
        <begin position="238"/>
        <end position="259"/>
    </location>
</feature>
<comment type="subcellular location">
    <subcellularLocation>
        <location evidence="1">Cell membrane</location>
        <topology evidence="1">Multi-pass membrane protein</topology>
    </subcellularLocation>
</comment>
<feature type="transmembrane region" description="Helical" evidence="7">
    <location>
        <begin position="391"/>
        <end position="411"/>
    </location>
</feature>
<evidence type="ECO:0000256" key="7">
    <source>
        <dbReference type="SAM" id="Phobius"/>
    </source>
</evidence>
<dbReference type="InterPro" id="IPR036259">
    <property type="entry name" value="MFS_trans_sf"/>
</dbReference>
<dbReference type="Proteomes" id="UP000321379">
    <property type="component" value="Unassembled WGS sequence"/>
</dbReference>
<gene>
    <name evidence="8" type="ORF">FVP33_16475</name>
</gene>
<proteinExistence type="predicted"/>
<dbReference type="GO" id="GO:0005886">
    <property type="term" value="C:plasma membrane"/>
    <property type="evidence" value="ECO:0007669"/>
    <property type="project" value="UniProtKB-SubCell"/>
</dbReference>
<feature type="transmembrane region" description="Helical" evidence="7">
    <location>
        <begin position="86"/>
        <end position="106"/>
    </location>
</feature>
<dbReference type="EMBL" id="VRMG01000011">
    <property type="protein sequence ID" value="TXN28786.1"/>
    <property type="molecule type" value="Genomic_DNA"/>
</dbReference>
<keyword evidence="6 7" id="KW-0472">Membrane</keyword>
<keyword evidence="9" id="KW-1185">Reference proteome</keyword>
<feature type="transmembrane region" description="Helical" evidence="7">
    <location>
        <begin position="112"/>
        <end position="133"/>
    </location>
</feature>
<evidence type="ECO:0000256" key="3">
    <source>
        <dbReference type="ARBA" id="ARBA00022475"/>
    </source>
</evidence>
<evidence type="ECO:0000256" key="4">
    <source>
        <dbReference type="ARBA" id="ARBA00022692"/>
    </source>
</evidence>
<evidence type="ECO:0000256" key="1">
    <source>
        <dbReference type="ARBA" id="ARBA00004651"/>
    </source>
</evidence>
<dbReference type="PANTHER" id="PTHR23513">
    <property type="entry name" value="INTEGRAL MEMBRANE EFFLUX PROTEIN-RELATED"/>
    <property type="match status" value="1"/>
</dbReference>
<evidence type="ECO:0000256" key="6">
    <source>
        <dbReference type="ARBA" id="ARBA00023136"/>
    </source>
</evidence>
<evidence type="ECO:0000256" key="2">
    <source>
        <dbReference type="ARBA" id="ARBA00022448"/>
    </source>
</evidence>
<feature type="transmembrane region" description="Helical" evidence="7">
    <location>
        <begin position="296"/>
        <end position="315"/>
    </location>
</feature>
<protein>
    <submittedName>
        <fullName evidence="8">MFS transporter</fullName>
    </submittedName>
</protein>
<evidence type="ECO:0000313" key="8">
    <source>
        <dbReference type="EMBL" id="TXN28786.1"/>
    </source>
</evidence>
<feature type="transmembrane region" description="Helical" evidence="7">
    <location>
        <begin position="53"/>
        <end position="74"/>
    </location>
</feature>
<dbReference type="SUPFAM" id="SSF103473">
    <property type="entry name" value="MFS general substrate transporter"/>
    <property type="match status" value="1"/>
</dbReference>
<feature type="transmembrane region" description="Helical" evidence="7">
    <location>
        <begin position="363"/>
        <end position="385"/>
    </location>
</feature>
<dbReference type="CDD" id="cd06173">
    <property type="entry name" value="MFS_MefA_like"/>
    <property type="match status" value="1"/>
</dbReference>
<accession>A0A5C8UKK4</accession>
<keyword evidence="3" id="KW-1003">Cell membrane</keyword>
<keyword evidence="5 7" id="KW-1133">Transmembrane helix</keyword>
<sequence length="425" mass="44507">MSANADAASRPASVFRHPGFRWLWGAETISQFGSQFSQLAIPVLAVLVLHAEAWQLGVLNAADTAAFLLVGLPAGAWVDRMLKRRVMIVADLVRAVALAAIPLMWWLGVLQIWQLVIVGAVVGTATVFFDVSYQSYIPILVESRQVADANSKLEASFEVARIGGPGLAGALLTVISAPLLLLADAISFFISAAALARIRDNEVRADPADRLGLGREIAEGVRFVAGQPLIRRIVGSTAAFNFFSALAFVLFPLLLLRTLGLGPGALGLILSVGAVGGLLGALATPHLARLVGEGTVIPLSAIASALLIGALPLAAVVPSAALPVLIVAQFLQSFLVLVYNITQVTLRQRLCPPRLLGRMNASIRCVVWGVMPIASLVGGALGGWIGIVPTLWIAFAGSIAGTSFVVFSPLLGMRTLPTETEPASA</sequence>
<dbReference type="InterPro" id="IPR010290">
    <property type="entry name" value="TM_effector"/>
</dbReference>
<feature type="transmembrane region" description="Helical" evidence="7">
    <location>
        <begin position="321"/>
        <end position="342"/>
    </location>
</feature>